<name>A0A2T3FUZ6_9CLOT</name>
<dbReference type="GO" id="GO:0008270">
    <property type="term" value="F:zinc ion binding"/>
    <property type="evidence" value="ECO:0007669"/>
    <property type="project" value="InterPro"/>
</dbReference>
<protein>
    <recommendedName>
        <fullName evidence="4">Putative HNH nuclease YajD</fullName>
    </recommendedName>
</protein>
<dbReference type="SMART" id="SM00507">
    <property type="entry name" value="HNHc"/>
    <property type="match status" value="1"/>
</dbReference>
<dbReference type="EMBL" id="PYLO01000001">
    <property type="protein sequence ID" value="PST39093.1"/>
    <property type="molecule type" value="Genomic_DNA"/>
</dbReference>
<keyword evidence="1" id="KW-0540">Nuclease</keyword>
<dbReference type="InterPro" id="IPR002711">
    <property type="entry name" value="HNH"/>
</dbReference>
<evidence type="ECO:0000313" key="6">
    <source>
        <dbReference type="EMBL" id="PST39093.1"/>
    </source>
</evidence>
<evidence type="ECO:0000256" key="4">
    <source>
        <dbReference type="ARBA" id="ARBA00040194"/>
    </source>
</evidence>
<dbReference type="Proteomes" id="UP000241048">
    <property type="component" value="Unassembled WGS sequence"/>
</dbReference>
<evidence type="ECO:0000256" key="2">
    <source>
        <dbReference type="ARBA" id="ARBA00022801"/>
    </source>
</evidence>
<comment type="similarity">
    <text evidence="3">Belongs to the HNH nuclease family.</text>
</comment>
<dbReference type="AlphaFoldDB" id="A0A2T3FUZ6"/>
<dbReference type="InterPro" id="IPR003615">
    <property type="entry name" value="HNH_nuc"/>
</dbReference>
<dbReference type="GO" id="GO:0016787">
    <property type="term" value="F:hydrolase activity"/>
    <property type="evidence" value="ECO:0007669"/>
    <property type="project" value="UniProtKB-KW"/>
</dbReference>
<accession>A0A2T3FUZ6</accession>
<evidence type="ECO:0000313" key="7">
    <source>
        <dbReference type="Proteomes" id="UP000241048"/>
    </source>
</evidence>
<evidence type="ECO:0000256" key="3">
    <source>
        <dbReference type="ARBA" id="ARBA00038412"/>
    </source>
</evidence>
<evidence type="ECO:0000259" key="5">
    <source>
        <dbReference type="SMART" id="SM00507"/>
    </source>
</evidence>
<dbReference type="Gene3D" id="1.10.30.50">
    <property type="match status" value="1"/>
</dbReference>
<gene>
    <name evidence="6" type="ORF">C7U56_04040</name>
</gene>
<organism evidence="6 7">
    <name type="scientific">Clostridium fessum</name>
    <dbReference type="NCBI Taxonomy" id="2126740"/>
    <lineage>
        <taxon>Bacteria</taxon>
        <taxon>Bacillati</taxon>
        <taxon>Bacillota</taxon>
        <taxon>Clostridia</taxon>
        <taxon>Eubacteriales</taxon>
        <taxon>Clostridiaceae</taxon>
        <taxon>Clostridium</taxon>
    </lineage>
</organism>
<sequence length="119" mass="13980">MPYRPKTPCHHPGCPELVEAGRLYCEKHLPLHPEVTRPAAKRGYNRRWQKARKSYLEAHPLCVQCAKQGKYVRATVVDHIIPHRGDQKLFWDQNNWQSLCKSCHDKKTLTEDINPTYTY</sequence>
<evidence type="ECO:0000256" key="1">
    <source>
        <dbReference type="ARBA" id="ARBA00022722"/>
    </source>
</evidence>
<dbReference type="PANTHER" id="PTHR41286">
    <property type="entry name" value="HNH NUCLEASE YAJD-RELATED"/>
    <property type="match status" value="1"/>
</dbReference>
<dbReference type="GO" id="GO:0004519">
    <property type="term" value="F:endonuclease activity"/>
    <property type="evidence" value="ECO:0007669"/>
    <property type="project" value="UniProtKB-KW"/>
</dbReference>
<keyword evidence="2" id="KW-0378">Hydrolase</keyword>
<reference evidence="6 7" key="1">
    <citation type="submission" date="2018-03" db="EMBL/GenBank/DDBJ databases">
        <title>Lachnoclostridium SNUG30386 gen.nov., sp.nov., isolated from human faeces.</title>
        <authorList>
            <person name="Seo B."/>
            <person name="Jeon K."/>
            <person name="Ko G."/>
        </authorList>
    </citation>
    <scope>NUCLEOTIDE SEQUENCE [LARGE SCALE GENOMIC DNA]</scope>
    <source>
        <strain evidence="6 7">SNUG30386</strain>
    </source>
</reference>
<dbReference type="GO" id="GO:0005829">
    <property type="term" value="C:cytosol"/>
    <property type="evidence" value="ECO:0007669"/>
    <property type="project" value="TreeGrafter"/>
</dbReference>
<dbReference type="PANTHER" id="PTHR41286:SF1">
    <property type="entry name" value="HNH NUCLEASE YAJD-RELATED"/>
    <property type="match status" value="1"/>
</dbReference>
<keyword evidence="7" id="KW-1185">Reference proteome</keyword>
<proteinExistence type="inferred from homology"/>
<dbReference type="RefSeq" id="WP_107000242.1">
    <property type="nucleotide sequence ID" value="NZ_PYLO01000001.1"/>
</dbReference>
<comment type="caution">
    <text evidence="6">The sequence shown here is derived from an EMBL/GenBank/DDBJ whole genome shotgun (WGS) entry which is preliminary data.</text>
</comment>
<keyword evidence="6" id="KW-0255">Endonuclease</keyword>
<feature type="domain" description="HNH nuclease" evidence="5">
    <location>
        <begin position="50"/>
        <end position="105"/>
    </location>
</feature>
<dbReference type="Pfam" id="PF01844">
    <property type="entry name" value="HNH"/>
    <property type="match status" value="1"/>
</dbReference>
<dbReference type="CDD" id="cd00085">
    <property type="entry name" value="HNHc"/>
    <property type="match status" value="1"/>
</dbReference>
<dbReference type="GO" id="GO:0003676">
    <property type="term" value="F:nucleic acid binding"/>
    <property type="evidence" value="ECO:0007669"/>
    <property type="project" value="InterPro"/>
</dbReference>